<evidence type="ECO:0000313" key="3">
    <source>
        <dbReference type="Proteomes" id="UP001196413"/>
    </source>
</evidence>
<proteinExistence type="predicted"/>
<evidence type="ECO:0000256" key="1">
    <source>
        <dbReference type="SAM" id="Phobius"/>
    </source>
</evidence>
<keyword evidence="1" id="KW-0472">Membrane</keyword>
<protein>
    <submittedName>
        <fullName evidence="2">Uncharacterized protein</fullName>
    </submittedName>
</protein>
<sequence>MFVSITLDRKQCLASSSTTFQLLFTPLGPDGIHVLPFYRLNIYNSSAMLSLLLNVFGFLLIIFVFEERYDVLDAVKTKVSGALF</sequence>
<name>A0AAD5R054_PARTN</name>
<keyword evidence="1" id="KW-1133">Transmembrane helix</keyword>
<accession>A0AAD5R054</accession>
<organism evidence="2 3">
    <name type="scientific">Parelaphostrongylus tenuis</name>
    <name type="common">Meningeal worm</name>
    <dbReference type="NCBI Taxonomy" id="148309"/>
    <lineage>
        <taxon>Eukaryota</taxon>
        <taxon>Metazoa</taxon>
        <taxon>Ecdysozoa</taxon>
        <taxon>Nematoda</taxon>
        <taxon>Chromadorea</taxon>
        <taxon>Rhabditida</taxon>
        <taxon>Rhabditina</taxon>
        <taxon>Rhabditomorpha</taxon>
        <taxon>Strongyloidea</taxon>
        <taxon>Metastrongylidae</taxon>
        <taxon>Parelaphostrongylus</taxon>
    </lineage>
</organism>
<comment type="caution">
    <text evidence="2">The sequence shown here is derived from an EMBL/GenBank/DDBJ whole genome shotgun (WGS) entry which is preliminary data.</text>
</comment>
<keyword evidence="3" id="KW-1185">Reference proteome</keyword>
<feature type="transmembrane region" description="Helical" evidence="1">
    <location>
        <begin position="47"/>
        <end position="65"/>
    </location>
</feature>
<evidence type="ECO:0000313" key="2">
    <source>
        <dbReference type="EMBL" id="KAJ1366986.1"/>
    </source>
</evidence>
<dbReference type="Proteomes" id="UP001196413">
    <property type="component" value="Unassembled WGS sequence"/>
</dbReference>
<keyword evidence="1" id="KW-0812">Transmembrane</keyword>
<reference evidence="2" key="1">
    <citation type="submission" date="2021-06" db="EMBL/GenBank/DDBJ databases">
        <title>Parelaphostrongylus tenuis whole genome reference sequence.</title>
        <authorList>
            <person name="Garwood T.J."/>
            <person name="Larsen P.A."/>
            <person name="Fountain-Jones N.M."/>
            <person name="Garbe J.R."/>
            <person name="Macchietto M.G."/>
            <person name="Kania S.A."/>
            <person name="Gerhold R.W."/>
            <person name="Richards J.E."/>
            <person name="Wolf T.M."/>
        </authorList>
    </citation>
    <scope>NUCLEOTIDE SEQUENCE</scope>
    <source>
        <strain evidence="2">MNPRO001-30</strain>
        <tissue evidence="2">Meninges</tissue>
    </source>
</reference>
<gene>
    <name evidence="2" type="ORF">KIN20_027813</name>
</gene>
<dbReference type="EMBL" id="JAHQIW010005742">
    <property type="protein sequence ID" value="KAJ1366986.1"/>
    <property type="molecule type" value="Genomic_DNA"/>
</dbReference>
<dbReference type="AlphaFoldDB" id="A0AAD5R054"/>